<dbReference type="OrthoDB" id="6197820at2"/>
<evidence type="ECO:0000313" key="1">
    <source>
        <dbReference type="EMBL" id="AUD79838.1"/>
    </source>
</evidence>
<dbReference type="AlphaFoldDB" id="A0A2K9B4K5"/>
<organism evidence="1 2">
    <name type="scientific">Kangiella profundi</name>
    <dbReference type="NCBI Taxonomy" id="1561924"/>
    <lineage>
        <taxon>Bacteria</taxon>
        <taxon>Pseudomonadati</taxon>
        <taxon>Pseudomonadota</taxon>
        <taxon>Gammaproteobacteria</taxon>
        <taxon>Kangiellales</taxon>
        <taxon>Kangiellaceae</taxon>
        <taxon>Kangiella</taxon>
    </lineage>
</organism>
<dbReference type="Proteomes" id="UP000232693">
    <property type="component" value="Chromosome"/>
</dbReference>
<accession>A0A2K9B4K5</accession>
<proteinExistence type="predicted"/>
<sequence length="73" mass="8245">MSKQKLEEFIIQLSEDSELKQSYIENPMAVMQKIGLEEPEIKAIMSGDKRQISAMLGQDAELVITGIIHLVKK</sequence>
<reference evidence="1 2" key="1">
    <citation type="submission" date="2017-12" db="EMBL/GenBank/DDBJ databases">
        <title>Kangiella profundi FT102 completed genome.</title>
        <authorList>
            <person name="Xu J."/>
            <person name="Wang J."/>
            <person name="Lu Y."/>
        </authorList>
    </citation>
    <scope>NUCLEOTIDE SEQUENCE [LARGE SCALE GENOMIC DNA]</scope>
    <source>
        <strain evidence="1 2">FT102</strain>
    </source>
</reference>
<dbReference type="KEGG" id="kpd:CW740_11495"/>
<gene>
    <name evidence="1" type="ORF">CW740_11495</name>
</gene>
<dbReference type="RefSeq" id="WP_106647630.1">
    <property type="nucleotide sequence ID" value="NZ_BMGO01000001.1"/>
</dbReference>
<keyword evidence="2" id="KW-1185">Reference proteome</keyword>
<name>A0A2K9B4K5_9GAMM</name>
<evidence type="ECO:0000313" key="2">
    <source>
        <dbReference type="Proteomes" id="UP000232693"/>
    </source>
</evidence>
<dbReference type="EMBL" id="CP025120">
    <property type="protein sequence ID" value="AUD79838.1"/>
    <property type="molecule type" value="Genomic_DNA"/>
</dbReference>
<protein>
    <submittedName>
        <fullName evidence="1">Uncharacterized protein</fullName>
    </submittedName>
</protein>